<dbReference type="CDD" id="cd02440">
    <property type="entry name" value="AdoMet_MTases"/>
    <property type="match status" value="1"/>
</dbReference>
<dbReference type="PANTHER" id="PTHR11579:SF18">
    <property type="entry name" value="PROTEIN-L-ISOASPARTATE O-METHYLTRANSFERASE"/>
    <property type="match status" value="1"/>
</dbReference>
<dbReference type="SUPFAM" id="SSF53335">
    <property type="entry name" value="S-adenosyl-L-methionine-dependent methyltransferases"/>
    <property type="match status" value="1"/>
</dbReference>
<evidence type="ECO:0000256" key="1">
    <source>
        <dbReference type="ARBA" id="ARBA00005369"/>
    </source>
</evidence>
<dbReference type="AlphaFoldDB" id="A0A916S3B1"/>
<dbReference type="Proteomes" id="UP000646478">
    <property type="component" value="Unassembled WGS sequence"/>
</dbReference>
<dbReference type="EMBL" id="BMHH01000002">
    <property type="protein sequence ID" value="GGA81933.1"/>
    <property type="molecule type" value="Genomic_DNA"/>
</dbReference>
<sequence>MTANFQDLRTKMVDNQIRTTDVTDVAVLDAFLSVPREKFVPAAWRDLAYIDEDVLLKSATAAGEPARYLMEPSPFAKLVQLASINPRERVLAIGTGTGYSAAILSQLAEAVVGLESDSDLAAEATAKVAELGFNNVVIANAPLPEGDAARAPYDVILLEGAVDFVPDALFAQLANGGRLIAVEGHGNAGVARLYVKDDGIVSGRAVFNLAVKPLPGFARTPEFQF</sequence>
<proteinExistence type="inferred from homology"/>
<gene>
    <name evidence="4" type="ORF">GCM10011491_06640</name>
</gene>
<dbReference type="RefSeq" id="WP_188821448.1">
    <property type="nucleotide sequence ID" value="NZ_BMHH01000002.1"/>
</dbReference>
<dbReference type="PANTHER" id="PTHR11579">
    <property type="entry name" value="PROTEIN-L-ISOASPARTATE O-METHYLTRANSFERASE"/>
    <property type="match status" value="1"/>
</dbReference>
<keyword evidence="5" id="KW-1185">Reference proteome</keyword>
<evidence type="ECO:0000313" key="5">
    <source>
        <dbReference type="Proteomes" id="UP000646478"/>
    </source>
</evidence>
<reference evidence="4" key="2">
    <citation type="submission" date="2020-09" db="EMBL/GenBank/DDBJ databases">
        <authorList>
            <person name="Sun Q."/>
            <person name="Zhou Y."/>
        </authorList>
    </citation>
    <scope>NUCLEOTIDE SEQUENCE</scope>
    <source>
        <strain evidence="4">CGMCC 1.15082</strain>
    </source>
</reference>
<dbReference type="InterPro" id="IPR000682">
    <property type="entry name" value="PCMT"/>
</dbReference>
<evidence type="ECO:0000313" key="4">
    <source>
        <dbReference type="EMBL" id="GGA81933.1"/>
    </source>
</evidence>
<accession>A0A916S3B1</accession>
<comment type="similarity">
    <text evidence="1">Belongs to the methyltransferase superfamily. L-isoaspartyl/D-aspartyl protein methyltransferase family.</text>
</comment>
<dbReference type="GO" id="GO:0004719">
    <property type="term" value="F:protein-L-isoaspartate (D-aspartate) O-methyltransferase activity"/>
    <property type="evidence" value="ECO:0007669"/>
    <property type="project" value="InterPro"/>
</dbReference>
<comment type="caution">
    <text evidence="4">The sequence shown here is derived from an EMBL/GenBank/DDBJ whole genome shotgun (WGS) entry which is preliminary data.</text>
</comment>
<dbReference type="Gene3D" id="3.40.50.150">
    <property type="entry name" value="Vaccinia Virus protein VP39"/>
    <property type="match status" value="1"/>
</dbReference>
<evidence type="ECO:0000256" key="2">
    <source>
        <dbReference type="ARBA" id="ARBA00013346"/>
    </source>
</evidence>
<organism evidence="4 5">
    <name type="scientific">Brucella endophytica</name>
    <dbReference type="NCBI Taxonomy" id="1963359"/>
    <lineage>
        <taxon>Bacteria</taxon>
        <taxon>Pseudomonadati</taxon>
        <taxon>Pseudomonadota</taxon>
        <taxon>Alphaproteobacteria</taxon>
        <taxon>Hyphomicrobiales</taxon>
        <taxon>Brucellaceae</taxon>
        <taxon>Brucella/Ochrobactrum group</taxon>
        <taxon>Brucella</taxon>
    </lineage>
</organism>
<dbReference type="Pfam" id="PF01135">
    <property type="entry name" value="PCMT"/>
    <property type="match status" value="1"/>
</dbReference>
<dbReference type="GO" id="GO:0005737">
    <property type="term" value="C:cytoplasm"/>
    <property type="evidence" value="ECO:0007669"/>
    <property type="project" value="TreeGrafter"/>
</dbReference>
<dbReference type="InterPro" id="IPR029063">
    <property type="entry name" value="SAM-dependent_MTases_sf"/>
</dbReference>
<evidence type="ECO:0000256" key="3">
    <source>
        <dbReference type="ARBA" id="ARBA00030757"/>
    </source>
</evidence>
<protein>
    <recommendedName>
        <fullName evidence="2">Protein-L-isoaspartate O-methyltransferase</fullName>
    </recommendedName>
    <alternativeName>
        <fullName evidence="3">Protein L-isoaspartyl methyltransferase</fullName>
    </alternativeName>
</protein>
<name>A0A916S3B1_9HYPH</name>
<reference evidence="4" key="1">
    <citation type="journal article" date="2014" name="Int. J. Syst. Evol. Microbiol.">
        <title>Complete genome sequence of Corynebacterium casei LMG S-19264T (=DSM 44701T), isolated from a smear-ripened cheese.</title>
        <authorList>
            <consortium name="US DOE Joint Genome Institute (JGI-PGF)"/>
            <person name="Walter F."/>
            <person name="Albersmeier A."/>
            <person name="Kalinowski J."/>
            <person name="Ruckert C."/>
        </authorList>
    </citation>
    <scope>NUCLEOTIDE SEQUENCE</scope>
    <source>
        <strain evidence="4">CGMCC 1.15082</strain>
    </source>
</reference>